<feature type="transmembrane region" description="Helical" evidence="1">
    <location>
        <begin position="6"/>
        <end position="33"/>
    </location>
</feature>
<feature type="transmembrane region" description="Helical" evidence="1">
    <location>
        <begin position="54"/>
        <end position="76"/>
    </location>
</feature>
<dbReference type="Proteomes" id="UP000887540">
    <property type="component" value="Unplaced"/>
</dbReference>
<evidence type="ECO:0000313" key="3">
    <source>
        <dbReference type="WBParaSite" id="ACRNAN_scaffold17922.g33043.t1"/>
    </source>
</evidence>
<accession>A0A914D532</accession>
<keyword evidence="1" id="KW-0812">Transmembrane</keyword>
<sequence>MVKLTLINTAVMVFLVIFVYLIWMPVPLFPYLGGFSISLLKYLGKEGQMLGMNLWSITVTGLLLSILLCHISKVVLFQPPGPITNFLLETRNLVGMYILLFLVNAVVSVGTLRMAVTVPPDFKTGLDPRTDHEGGSVAGYFVWLSYRNIFISYYH</sequence>
<keyword evidence="1" id="KW-1133">Transmembrane helix</keyword>
<evidence type="ECO:0000313" key="2">
    <source>
        <dbReference type="Proteomes" id="UP000887540"/>
    </source>
</evidence>
<keyword evidence="1" id="KW-0472">Membrane</keyword>
<reference evidence="3" key="1">
    <citation type="submission" date="2022-11" db="UniProtKB">
        <authorList>
            <consortium name="WormBaseParasite"/>
        </authorList>
    </citation>
    <scope>IDENTIFICATION</scope>
</reference>
<organism evidence="2 3">
    <name type="scientific">Acrobeloides nanus</name>
    <dbReference type="NCBI Taxonomy" id="290746"/>
    <lineage>
        <taxon>Eukaryota</taxon>
        <taxon>Metazoa</taxon>
        <taxon>Ecdysozoa</taxon>
        <taxon>Nematoda</taxon>
        <taxon>Chromadorea</taxon>
        <taxon>Rhabditida</taxon>
        <taxon>Tylenchina</taxon>
        <taxon>Cephalobomorpha</taxon>
        <taxon>Cephaloboidea</taxon>
        <taxon>Cephalobidae</taxon>
        <taxon>Acrobeloides</taxon>
    </lineage>
</organism>
<protein>
    <submittedName>
        <fullName evidence="3">Uncharacterized protein</fullName>
    </submittedName>
</protein>
<proteinExistence type="predicted"/>
<name>A0A914D532_9BILA</name>
<feature type="transmembrane region" description="Helical" evidence="1">
    <location>
        <begin position="96"/>
        <end position="116"/>
    </location>
</feature>
<dbReference type="AlphaFoldDB" id="A0A914D532"/>
<keyword evidence="2" id="KW-1185">Reference proteome</keyword>
<evidence type="ECO:0000256" key="1">
    <source>
        <dbReference type="SAM" id="Phobius"/>
    </source>
</evidence>
<dbReference type="WBParaSite" id="ACRNAN_scaffold17922.g33043.t1">
    <property type="protein sequence ID" value="ACRNAN_scaffold17922.g33043.t1"/>
    <property type="gene ID" value="ACRNAN_scaffold17922.g33043"/>
</dbReference>